<sequence>MPEMYTVEKKVSDGVFPRAPGSTTLPTDKIKLVYNKFTPKQPIPKETTKINLVFAHGSGMNKGTWNYHIQKLYEASEKYTSWKLNNIVAVDFFSHGDSAELNREKIGWTADWCDGGRDLVEVVKHEIRETGDFTPDGWTRNILVGHSLGGFAVLWAGYLEPQLFDSIISVEPVVQYTQALNEWFFKRMIKAGKFIVNEYPSVEAAHEHLRKKTFYNVMEKNVLDGFLDDELVVNKDGTVRIKAERRHQVATYCGVSYSAEKGMTILKDLQIPFYHITGADATWTPRESVDWIREEVPEHLLETADIPKGGHLVHGEQPLESVRLWIDFIDKRAKFTEEARKNFPEVKYGNDRKKIFEEQWKFLEAVDVENLYHYRYVRPKL</sequence>
<evidence type="ECO:0000259" key="1">
    <source>
        <dbReference type="Pfam" id="PF12697"/>
    </source>
</evidence>
<evidence type="ECO:0000313" key="3">
    <source>
        <dbReference type="Proteomes" id="UP000244406"/>
    </source>
</evidence>
<dbReference type="Gene3D" id="3.40.50.1820">
    <property type="entry name" value="alpha/beta hydrolase"/>
    <property type="match status" value="1"/>
</dbReference>
<dbReference type="AlphaFoldDB" id="A0A2V1ADL3"/>
<dbReference type="VEuPathDB" id="FungiDB:CXQ87_004728"/>
<dbReference type="InterPro" id="IPR000073">
    <property type="entry name" value="AB_hydrolase_1"/>
</dbReference>
<evidence type="ECO:0000313" key="2">
    <source>
        <dbReference type="EMBL" id="PVH16437.1"/>
    </source>
</evidence>
<dbReference type="Pfam" id="PF12697">
    <property type="entry name" value="Abhydrolase_6"/>
    <property type="match status" value="1"/>
</dbReference>
<reference evidence="2 3" key="1">
    <citation type="submission" date="2017-12" db="EMBL/GenBank/DDBJ databases">
        <title>Genome Sequence of the Amphotericin B-resistant Candida duobushaemulonii strain, B09383.</title>
        <authorList>
            <person name="Chow N.A."/>
            <person name="Gade L."/>
            <person name="Batra D."/>
            <person name="Rowe L.A."/>
            <person name="Loparev V.N."/>
            <person name="Litvintseva A.P."/>
        </authorList>
    </citation>
    <scope>NUCLEOTIDE SEQUENCE [LARGE SCALE GENOMIC DNA]</scope>
    <source>
        <strain evidence="2 3">B09383</strain>
    </source>
</reference>
<dbReference type="SUPFAM" id="SSF53474">
    <property type="entry name" value="alpha/beta-Hydrolases"/>
    <property type="match status" value="1"/>
</dbReference>
<organism evidence="2 3">
    <name type="scientific">Candidozyma duobushaemuli</name>
    <dbReference type="NCBI Taxonomy" id="1231522"/>
    <lineage>
        <taxon>Eukaryota</taxon>
        <taxon>Fungi</taxon>
        <taxon>Dikarya</taxon>
        <taxon>Ascomycota</taxon>
        <taxon>Saccharomycotina</taxon>
        <taxon>Pichiomycetes</taxon>
        <taxon>Metschnikowiaceae</taxon>
        <taxon>Candidozyma</taxon>
    </lineage>
</organism>
<accession>A0A2V1ADL3</accession>
<dbReference type="EMBL" id="PKFP01000005">
    <property type="protein sequence ID" value="PVH16437.1"/>
    <property type="molecule type" value="Genomic_DNA"/>
</dbReference>
<dbReference type="GeneID" id="37004727"/>
<dbReference type="Proteomes" id="UP000244406">
    <property type="component" value="Unassembled WGS sequence"/>
</dbReference>
<name>A0A2V1ADL3_9ASCO</name>
<gene>
    <name evidence="2" type="ORF">CXQ87_004728</name>
</gene>
<proteinExistence type="predicted"/>
<dbReference type="InterPro" id="IPR029058">
    <property type="entry name" value="AB_hydrolase_fold"/>
</dbReference>
<dbReference type="InterPro" id="IPR050228">
    <property type="entry name" value="Carboxylesterase_BioH"/>
</dbReference>
<dbReference type="PANTHER" id="PTHR43194">
    <property type="entry name" value="HYDROLASE ALPHA/BETA FOLD FAMILY"/>
    <property type="match status" value="1"/>
</dbReference>
<feature type="domain" description="AB hydrolase-1" evidence="1">
    <location>
        <begin position="52"/>
        <end position="320"/>
    </location>
</feature>
<protein>
    <recommendedName>
        <fullName evidence="1">AB hydrolase-1 domain-containing protein</fullName>
    </recommendedName>
</protein>
<keyword evidence="3" id="KW-1185">Reference proteome</keyword>
<dbReference type="RefSeq" id="XP_025337377.1">
    <property type="nucleotide sequence ID" value="XM_025483164.1"/>
</dbReference>
<comment type="caution">
    <text evidence="2">The sequence shown here is derived from an EMBL/GenBank/DDBJ whole genome shotgun (WGS) entry which is preliminary data.</text>
</comment>
<dbReference type="PANTHER" id="PTHR43194:SF2">
    <property type="entry name" value="PEROXISOMAL MEMBRANE PROTEIN LPX1"/>
    <property type="match status" value="1"/>
</dbReference>